<dbReference type="PROSITE" id="PS00280">
    <property type="entry name" value="BPTI_KUNITZ_1"/>
    <property type="match status" value="1"/>
</dbReference>
<evidence type="ECO:0000259" key="9">
    <source>
        <dbReference type="PROSITE" id="PS50279"/>
    </source>
</evidence>
<keyword evidence="2" id="KW-0964">Secreted</keyword>
<comment type="caution">
    <text evidence="10">The sequence shown here is derived from an EMBL/GenBank/DDBJ whole genome shotgun (WGS) entry which is preliminary data.</text>
</comment>
<dbReference type="Proteomes" id="UP000887013">
    <property type="component" value="Unassembled WGS sequence"/>
</dbReference>
<sequence length="161" mass="18283">MSPNSGDTSRKFEVRRMKITILFIVLLPALISAYTAGDICNMVPETGDCDEILYRWYYDSGDSKCNIFEYSGCGGNDNNFVTRVMCEDACSGKRPITFETERICDQASDIGLCQEINKRWYYDADVQMCKLFQYSGCAGNDNNFDTRQECMAKCSGYLRSN</sequence>
<keyword evidence="11" id="KW-1185">Reference proteome</keyword>
<comment type="subcellular location">
    <subcellularLocation>
        <location evidence="1">Secreted</location>
    </subcellularLocation>
</comment>
<dbReference type="EMBL" id="BMAW01081038">
    <property type="protein sequence ID" value="GFU22641.1"/>
    <property type="molecule type" value="Genomic_DNA"/>
</dbReference>
<evidence type="ECO:0000256" key="6">
    <source>
        <dbReference type="ARBA" id="ARBA00023157"/>
    </source>
</evidence>
<dbReference type="AlphaFoldDB" id="A0A8X6QES1"/>
<dbReference type="PRINTS" id="PR00759">
    <property type="entry name" value="BASICPTASE"/>
</dbReference>
<evidence type="ECO:0000313" key="11">
    <source>
        <dbReference type="Proteomes" id="UP000887013"/>
    </source>
</evidence>
<proteinExistence type="predicted"/>
<gene>
    <name evidence="10" type="primary">G2</name>
    <name evidence="10" type="ORF">NPIL_54521</name>
</gene>
<dbReference type="Pfam" id="PF00014">
    <property type="entry name" value="Kunitz_BPTI"/>
    <property type="match status" value="2"/>
</dbReference>
<feature type="domain" description="BPTI/Kunitz inhibitor" evidence="9">
    <location>
        <begin position="104"/>
        <end position="154"/>
    </location>
</feature>
<evidence type="ECO:0000256" key="7">
    <source>
        <dbReference type="ARBA" id="ARBA00023240"/>
    </source>
</evidence>
<reference evidence="10" key="1">
    <citation type="submission" date="2020-08" db="EMBL/GenBank/DDBJ databases">
        <title>Multicomponent nature underlies the extraordinary mechanical properties of spider dragline silk.</title>
        <authorList>
            <person name="Kono N."/>
            <person name="Nakamura H."/>
            <person name="Mori M."/>
            <person name="Yoshida Y."/>
            <person name="Ohtoshi R."/>
            <person name="Malay A.D."/>
            <person name="Moran D.A.P."/>
            <person name="Tomita M."/>
            <person name="Numata K."/>
            <person name="Arakawa K."/>
        </authorList>
    </citation>
    <scope>NUCLEOTIDE SEQUENCE</scope>
</reference>
<dbReference type="GO" id="GO:0004867">
    <property type="term" value="F:serine-type endopeptidase inhibitor activity"/>
    <property type="evidence" value="ECO:0007669"/>
    <property type="project" value="UniProtKB-KW"/>
</dbReference>
<keyword evidence="6" id="KW-1015">Disulfide bond</keyword>
<organism evidence="10 11">
    <name type="scientific">Nephila pilipes</name>
    <name type="common">Giant wood spider</name>
    <name type="synonym">Nephila maculata</name>
    <dbReference type="NCBI Taxonomy" id="299642"/>
    <lineage>
        <taxon>Eukaryota</taxon>
        <taxon>Metazoa</taxon>
        <taxon>Ecdysozoa</taxon>
        <taxon>Arthropoda</taxon>
        <taxon>Chelicerata</taxon>
        <taxon>Arachnida</taxon>
        <taxon>Araneae</taxon>
        <taxon>Araneomorphae</taxon>
        <taxon>Entelegynae</taxon>
        <taxon>Araneoidea</taxon>
        <taxon>Nephilidae</taxon>
        <taxon>Nephila</taxon>
    </lineage>
</organism>
<evidence type="ECO:0000313" key="10">
    <source>
        <dbReference type="EMBL" id="GFU22641.1"/>
    </source>
</evidence>
<feature type="domain" description="BPTI/Kunitz inhibitor" evidence="9">
    <location>
        <begin position="40"/>
        <end position="90"/>
    </location>
</feature>
<evidence type="ECO:0000256" key="8">
    <source>
        <dbReference type="ARBA" id="ARBA00034146"/>
    </source>
</evidence>
<keyword evidence="8" id="KW-1203">Blood coagulation cascade inhibiting toxin</keyword>
<evidence type="ECO:0000256" key="2">
    <source>
        <dbReference type="ARBA" id="ARBA00022525"/>
    </source>
</evidence>
<protein>
    <submittedName>
        <fullName evidence="10">Boophilin-G2</fullName>
    </submittedName>
</protein>
<dbReference type="PANTHER" id="PTHR10083">
    <property type="entry name" value="KUNITZ-TYPE PROTEASE INHIBITOR-RELATED"/>
    <property type="match status" value="1"/>
</dbReference>
<keyword evidence="7" id="KW-0800">Toxin</keyword>
<dbReference type="SUPFAM" id="SSF57362">
    <property type="entry name" value="BPTI-like"/>
    <property type="match status" value="2"/>
</dbReference>
<dbReference type="InterPro" id="IPR002223">
    <property type="entry name" value="Kunitz_BPTI"/>
</dbReference>
<accession>A0A8X6QES1</accession>
<dbReference type="InterPro" id="IPR036880">
    <property type="entry name" value="Kunitz_BPTI_sf"/>
</dbReference>
<evidence type="ECO:0000256" key="3">
    <source>
        <dbReference type="ARBA" id="ARBA00022690"/>
    </source>
</evidence>
<dbReference type="InterPro" id="IPR050098">
    <property type="entry name" value="TFPI/VKTCI-like"/>
</dbReference>
<keyword evidence="3" id="KW-0646">Protease inhibitor</keyword>
<keyword evidence="4" id="KW-0732">Signal</keyword>
<dbReference type="PANTHER" id="PTHR10083:SF376">
    <property type="entry name" value="SERINE PEPTIDASE INHIBITOR, KUNITZ TYPE, 3"/>
    <property type="match status" value="1"/>
</dbReference>
<dbReference type="FunFam" id="4.10.410.10:FF:000020">
    <property type="entry name" value="Collagen, type VI, alpha 3"/>
    <property type="match status" value="2"/>
</dbReference>
<keyword evidence="7" id="KW-1199">Hemostasis impairing toxin</keyword>
<dbReference type="CDD" id="cd00109">
    <property type="entry name" value="Kunitz-type"/>
    <property type="match status" value="2"/>
</dbReference>
<evidence type="ECO:0000256" key="1">
    <source>
        <dbReference type="ARBA" id="ARBA00004613"/>
    </source>
</evidence>
<dbReference type="Gene3D" id="4.10.410.10">
    <property type="entry name" value="Pancreatic trypsin inhibitor Kunitz domain"/>
    <property type="match status" value="2"/>
</dbReference>
<dbReference type="GO" id="GO:0005615">
    <property type="term" value="C:extracellular space"/>
    <property type="evidence" value="ECO:0007669"/>
    <property type="project" value="TreeGrafter"/>
</dbReference>
<keyword evidence="5" id="KW-0722">Serine protease inhibitor</keyword>
<dbReference type="OrthoDB" id="4473401at2759"/>
<evidence type="ECO:0000256" key="5">
    <source>
        <dbReference type="ARBA" id="ARBA00022900"/>
    </source>
</evidence>
<name>A0A8X6QES1_NEPPI</name>
<dbReference type="PROSITE" id="PS50279">
    <property type="entry name" value="BPTI_KUNITZ_2"/>
    <property type="match status" value="2"/>
</dbReference>
<evidence type="ECO:0000256" key="4">
    <source>
        <dbReference type="ARBA" id="ARBA00022729"/>
    </source>
</evidence>
<dbReference type="InterPro" id="IPR020901">
    <property type="entry name" value="Prtase_inh_Kunz-CS"/>
</dbReference>
<dbReference type="SMART" id="SM00131">
    <property type="entry name" value="KU"/>
    <property type="match status" value="2"/>
</dbReference>